<dbReference type="Proteomes" id="UP001057402">
    <property type="component" value="Chromosome 4"/>
</dbReference>
<evidence type="ECO:0000313" key="2">
    <source>
        <dbReference type="Proteomes" id="UP001057402"/>
    </source>
</evidence>
<comment type="caution">
    <text evidence="1">The sequence shown here is derived from an EMBL/GenBank/DDBJ whole genome shotgun (WGS) entry which is preliminary data.</text>
</comment>
<sequence length="175" mass="18844">MAAISHVLALAAVALCLSSLLGSANCQSNNLHAIGKVVCDPCRVSFETTVSYPLAGSHVRLECFNRTSGAFTYAAEAKTDANGKYQLTVEGDHEEEICEVHAVNSSDPKCNSLIPDAIKNARISLTKNNGVTDSSRYANHLFFAPEKSLENCPRSSWTWASCPLAPMTSTIKTFM</sequence>
<name>A0ACB9R834_9MYRT</name>
<reference evidence="2" key="1">
    <citation type="journal article" date="2023" name="Front. Plant Sci.">
        <title>Chromosomal-level genome assembly of Melastoma candidum provides insights into trichome evolution.</title>
        <authorList>
            <person name="Zhong Y."/>
            <person name="Wu W."/>
            <person name="Sun C."/>
            <person name="Zou P."/>
            <person name="Liu Y."/>
            <person name="Dai S."/>
            <person name="Zhou R."/>
        </authorList>
    </citation>
    <scope>NUCLEOTIDE SEQUENCE [LARGE SCALE GENOMIC DNA]</scope>
</reference>
<proteinExistence type="predicted"/>
<organism evidence="1 2">
    <name type="scientific">Melastoma candidum</name>
    <dbReference type="NCBI Taxonomy" id="119954"/>
    <lineage>
        <taxon>Eukaryota</taxon>
        <taxon>Viridiplantae</taxon>
        <taxon>Streptophyta</taxon>
        <taxon>Embryophyta</taxon>
        <taxon>Tracheophyta</taxon>
        <taxon>Spermatophyta</taxon>
        <taxon>Magnoliopsida</taxon>
        <taxon>eudicotyledons</taxon>
        <taxon>Gunneridae</taxon>
        <taxon>Pentapetalae</taxon>
        <taxon>rosids</taxon>
        <taxon>malvids</taxon>
        <taxon>Myrtales</taxon>
        <taxon>Melastomataceae</taxon>
        <taxon>Melastomatoideae</taxon>
        <taxon>Melastomateae</taxon>
        <taxon>Melastoma</taxon>
    </lineage>
</organism>
<dbReference type="EMBL" id="CM042883">
    <property type="protein sequence ID" value="KAI4374678.1"/>
    <property type="molecule type" value="Genomic_DNA"/>
</dbReference>
<evidence type="ECO:0000313" key="1">
    <source>
        <dbReference type="EMBL" id="KAI4374678.1"/>
    </source>
</evidence>
<protein>
    <submittedName>
        <fullName evidence="1">Uncharacterized protein</fullName>
    </submittedName>
</protein>
<gene>
    <name evidence="1" type="ORF">MLD38_012645</name>
</gene>
<keyword evidence="2" id="KW-1185">Reference proteome</keyword>
<accession>A0ACB9R834</accession>